<evidence type="ECO:0000259" key="18">
    <source>
        <dbReference type="Pfam" id="PF22248"/>
    </source>
</evidence>
<dbReference type="PANTHER" id="PTHR12147:SF22">
    <property type="entry name" value="ENDOPLASMIC RETICULUM METALLOPEPTIDASE 1"/>
    <property type="match status" value="1"/>
</dbReference>
<keyword evidence="9" id="KW-0862">Zinc</keyword>
<feature type="compositionally biased region" description="Basic and acidic residues" evidence="15">
    <location>
        <begin position="25"/>
        <end position="39"/>
    </location>
</feature>
<keyword evidence="5 16" id="KW-0812">Transmembrane</keyword>
<dbReference type="FunFam" id="3.40.630.10:FF:000008">
    <property type="entry name" value="Endoplasmic reticulum metallopeptidase 1"/>
    <property type="match status" value="1"/>
</dbReference>
<feature type="transmembrane region" description="Helical" evidence="16">
    <location>
        <begin position="625"/>
        <end position="649"/>
    </location>
</feature>
<dbReference type="InterPro" id="IPR007484">
    <property type="entry name" value="Peptidase_M28"/>
</dbReference>
<dbReference type="PANTHER" id="PTHR12147">
    <property type="entry name" value="METALLOPEPTIDASE M28 FAMILY MEMBER"/>
    <property type="match status" value="1"/>
</dbReference>
<evidence type="ECO:0000313" key="20">
    <source>
        <dbReference type="Ensembl" id="ENSDCDP00010048533.1"/>
    </source>
</evidence>
<feature type="transmembrane region" description="Helical" evidence="16">
    <location>
        <begin position="459"/>
        <end position="480"/>
    </location>
</feature>
<dbReference type="GeneID" id="114786964"/>
<dbReference type="GO" id="GO:0046872">
    <property type="term" value="F:metal ion binding"/>
    <property type="evidence" value="ECO:0007669"/>
    <property type="project" value="UniProtKB-KW"/>
</dbReference>
<keyword evidence="8" id="KW-0256">Endoplasmic reticulum</keyword>
<evidence type="ECO:0000256" key="6">
    <source>
        <dbReference type="ARBA" id="ARBA00022723"/>
    </source>
</evidence>
<dbReference type="GeneTree" id="ENSGT00530000063839"/>
<feature type="transmembrane region" description="Helical" evidence="16">
    <location>
        <begin position="379"/>
        <end position="407"/>
    </location>
</feature>
<reference evidence="20 21" key="1">
    <citation type="submission" date="2020-06" db="EMBL/GenBank/DDBJ databases">
        <authorList>
            <consortium name="Wellcome Sanger Institute Data Sharing"/>
        </authorList>
    </citation>
    <scope>NUCLEOTIDE SEQUENCE [LARGE SCALE GENOMIC DNA]</scope>
</reference>
<dbReference type="Pfam" id="PF22248">
    <property type="entry name" value="ERMP1_C"/>
    <property type="match status" value="1"/>
</dbReference>
<feature type="transmembrane region" description="Helical" evidence="16">
    <location>
        <begin position="428"/>
        <end position="453"/>
    </location>
</feature>
<comment type="cofactor">
    <cofactor evidence="1">
        <name>Zn(2+)</name>
        <dbReference type="ChEBI" id="CHEBI:29105"/>
    </cofactor>
</comment>
<organism evidence="20 21">
    <name type="scientific">Denticeps clupeoides</name>
    <name type="common">denticle herring</name>
    <dbReference type="NCBI Taxonomy" id="299321"/>
    <lineage>
        <taxon>Eukaryota</taxon>
        <taxon>Metazoa</taxon>
        <taxon>Chordata</taxon>
        <taxon>Craniata</taxon>
        <taxon>Vertebrata</taxon>
        <taxon>Euteleostomi</taxon>
        <taxon>Actinopterygii</taxon>
        <taxon>Neopterygii</taxon>
        <taxon>Teleostei</taxon>
        <taxon>Clupei</taxon>
        <taxon>Clupeiformes</taxon>
        <taxon>Denticipitoidei</taxon>
        <taxon>Denticipitidae</taxon>
        <taxon>Denticeps</taxon>
    </lineage>
</organism>
<evidence type="ECO:0000256" key="4">
    <source>
        <dbReference type="ARBA" id="ARBA00022670"/>
    </source>
</evidence>
<keyword evidence="6" id="KW-0479">Metal-binding</keyword>
<dbReference type="Ensembl" id="ENSDCDT00010058872.1">
    <property type="protein sequence ID" value="ENSDCDP00010048533.1"/>
    <property type="gene ID" value="ENSDCDG00010029215.1"/>
</dbReference>
<dbReference type="GO" id="GO:0006508">
    <property type="term" value="P:proteolysis"/>
    <property type="evidence" value="ECO:0007669"/>
    <property type="project" value="UniProtKB-KW"/>
</dbReference>
<evidence type="ECO:0000256" key="7">
    <source>
        <dbReference type="ARBA" id="ARBA00022801"/>
    </source>
</evidence>
<evidence type="ECO:0000256" key="11">
    <source>
        <dbReference type="ARBA" id="ARBA00023049"/>
    </source>
</evidence>
<evidence type="ECO:0000256" key="1">
    <source>
        <dbReference type="ARBA" id="ARBA00001947"/>
    </source>
</evidence>
<feature type="region of interest" description="Disordered" evidence="15">
    <location>
        <begin position="1"/>
        <end position="40"/>
    </location>
</feature>
<evidence type="ECO:0000256" key="14">
    <source>
        <dbReference type="ARBA" id="ARBA00070956"/>
    </source>
</evidence>
<dbReference type="InterPro" id="IPR053973">
    <property type="entry name" value="ERMP1-like_C"/>
</dbReference>
<feature type="transmembrane region" description="Helical" evidence="16">
    <location>
        <begin position="598"/>
        <end position="618"/>
    </location>
</feature>
<feature type="domain" description="Peptidase M28" evidence="17">
    <location>
        <begin position="160"/>
        <end position="353"/>
    </location>
</feature>
<feature type="transmembrane region" description="Helical" evidence="16">
    <location>
        <begin position="524"/>
        <end position="543"/>
    </location>
</feature>
<evidence type="ECO:0000256" key="2">
    <source>
        <dbReference type="ARBA" id="ARBA00004477"/>
    </source>
</evidence>
<feature type="domain" description="Endoplasmic reticulum metallopeptidase 1/1-A TM" evidence="19">
    <location>
        <begin position="421"/>
        <end position="641"/>
    </location>
</feature>
<evidence type="ECO:0000256" key="13">
    <source>
        <dbReference type="ARBA" id="ARBA00023180"/>
    </source>
</evidence>
<protein>
    <recommendedName>
        <fullName evidence="14">Endoplasmic reticulum metallopeptidase 1</fullName>
    </recommendedName>
</protein>
<evidence type="ECO:0000256" key="8">
    <source>
        <dbReference type="ARBA" id="ARBA00022824"/>
    </source>
</evidence>
<sequence length="883" mass="97729">MESGAAAAVRRTRPPGTRSNGAPGAEERGRGDGEKEKPAAGRRVLREGVAVALLLLFVLLLWALVRLSVRQLVVGRPTDEFGASRARKHLESITSFGPRPVGSVENEVLAVNYLLDQIEQIRASTAAGPHSITVDVQRPTGSFSIDFLGGFTSYYDKVTNVAVRLEPKTGAHHLMLANCHFDSVANSPGASDDAVSCAVMLEVLHSLANLSTPLHHGVVFLFNGAEENVLQASHGFITQHPWAKSVRAFINLEAAGVGGKEVVFQTGPENPWLVQAYVHAAKHPFASVVGQEVFQSGVIPSDTDFRIYRDFGNIPGIDLAFIENGFIYHTKYDTPDRILTGSIQRAGDNILSVLKHLLMSEKLADSSQYRHGNMVFFDMLGLVVVAYPAQVGTIINCMATVATFFYLGKKCTLPRNAGGRYVRELAYAAALVVLSWFVTLLSVLIVALLVTLMGQSMFWYSHFYTSICLYGAAAAGKMVLIHTLAKNLYYGGVQRLELGDLFFDVSLLLWCCGLVYLTKKGLCSAYVPMMMVAFPLATKLLLAPDFRQKGASLKYSILYLVGLALPYVHLMFLIWVVFEIFTPILGRSGTEIPPDVVLAALVTLGTILLSSYFLHFIYLARSTKWLLAGLAIVFTLFLILVSCGLFFPYSADPSSPRPKRVFVQHTTRTFHGLDGEVEQKDSGLWINSFDYTAMKHITPHIPEINDTVRAKCPVDVPFCGFPWFLPVKFLVKKNWYLPAAEVSPKSPLEFRLLSKQETEWGMVKLAFQAKGPSHMSLYLLPHSGASLSSWSFGDGTPQYDLGGEYFIFYSHGLDAPAWNFWIEIQPPQSADASEIEGMISLAISSHYFFGEDQLTPDLDTLLHRFPAWSFPSYWVSTYHMYRY</sequence>
<reference evidence="20" key="2">
    <citation type="submission" date="2025-08" db="UniProtKB">
        <authorList>
            <consortium name="Ensembl"/>
        </authorList>
    </citation>
    <scope>IDENTIFICATION</scope>
</reference>
<dbReference type="GO" id="GO:0005789">
    <property type="term" value="C:endoplasmic reticulum membrane"/>
    <property type="evidence" value="ECO:0007669"/>
    <property type="project" value="UniProtKB-SubCell"/>
</dbReference>
<comment type="similarity">
    <text evidence="3">Belongs to the peptidase M28 family.</text>
</comment>
<evidence type="ECO:0000259" key="17">
    <source>
        <dbReference type="Pfam" id="PF04389"/>
    </source>
</evidence>
<dbReference type="AlphaFoldDB" id="A0AAY4DSZ5"/>
<keyword evidence="7" id="KW-0378">Hydrolase</keyword>
<dbReference type="InterPro" id="IPR045175">
    <property type="entry name" value="M28_fam"/>
</dbReference>
<feature type="transmembrane region" description="Helical" evidence="16">
    <location>
        <begin position="44"/>
        <end position="65"/>
    </location>
</feature>
<dbReference type="InterPro" id="IPR053974">
    <property type="entry name" value="ERMP1_1-A_TM"/>
</dbReference>
<keyword evidence="21" id="KW-1185">Reference proteome</keyword>
<gene>
    <name evidence="20" type="primary">ERMP1</name>
</gene>
<evidence type="ECO:0000256" key="16">
    <source>
        <dbReference type="SAM" id="Phobius"/>
    </source>
</evidence>
<keyword evidence="4" id="KW-0645">Protease</keyword>
<dbReference type="RefSeq" id="XP_028830441.1">
    <property type="nucleotide sequence ID" value="XM_028974608.1"/>
</dbReference>
<evidence type="ECO:0000256" key="9">
    <source>
        <dbReference type="ARBA" id="ARBA00022833"/>
    </source>
</evidence>
<name>A0AAY4DSZ5_9TELE</name>
<evidence type="ECO:0000256" key="10">
    <source>
        <dbReference type="ARBA" id="ARBA00022989"/>
    </source>
</evidence>
<keyword evidence="13" id="KW-0325">Glycoprotein</keyword>
<dbReference type="GO" id="GO:0008235">
    <property type="term" value="F:metalloexopeptidase activity"/>
    <property type="evidence" value="ECO:0007669"/>
    <property type="project" value="InterPro"/>
</dbReference>
<evidence type="ECO:0000256" key="5">
    <source>
        <dbReference type="ARBA" id="ARBA00022692"/>
    </source>
</evidence>
<feature type="domain" description="Endoplasmic reticulum metallopeptidase 1-like C-terminal" evidence="18">
    <location>
        <begin position="656"/>
        <end position="881"/>
    </location>
</feature>
<evidence type="ECO:0000256" key="3">
    <source>
        <dbReference type="ARBA" id="ARBA00010918"/>
    </source>
</evidence>
<feature type="transmembrane region" description="Helical" evidence="16">
    <location>
        <begin position="555"/>
        <end position="578"/>
    </location>
</feature>
<feature type="transmembrane region" description="Helical" evidence="16">
    <location>
        <begin position="501"/>
        <end position="518"/>
    </location>
</feature>
<evidence type="ECO:0000259" key="19">
    <source>
        <dbReference type="Pfam" id="PF22249"/>
    </source>
</evidence>
<comment type="subcellular location">
    <subcellularLocation>
        <location evidence="2">Endoplasmic reticulum membrane</location>
        <topology evidence="2">Multi-pass membrane protein</topology>
    </subcellularLocation>
</comment>
<evidence type="ECO:0000313" key="21">
    <source>
        <dbReference type="Proteomes" id="UP000694580"/>
    </source>
</evidence>
<evidence type="ECO:0000256" key="12">
    <source>
        <dbReference type="ARBA" id="ARBA00023136"/>
    </source>
</evidence>
<reference evidence="20" key="3">
    <citation type="submission" date="2025-09" db="UniProtKB">
        <authorList>
            <consortium name="Ensembl"/>
        </authorList>
    </citation>
    <scope>IDENTIFICATION</scope>
</reference>
<dbReference type="InterPro" id="IPR048024">
    <property type="entry name" value="Fxna-like_M28_dom"/>
</dbReference>
<dbReference type="Pfam" id="PF04389">
    <property type="entry name" value="Peptidase_M28"/>
    <property type="match status" value="1"/>
</dbReference>
<evidence type="ECO:0000256" key="15">
    <source>
        <dbReference type="SAM" id="MobiDB-lite"/>
    </source>
</evidence>
<proteinExistence type="inferred from homology"/>
<keyword evidence="12 16" id="KW-0472">Membrane</keyword>
<dbReference type="Pfam" id="PF22249">
    <property type="entry name" value="ERMP1-TM"/>
    <property type="match status" value="1"/>
</dbReference>
<keyword evidence="10 16" id="KW-1133">Transmembrane helix</keyword>
<keyword evidence="11" id="KW-0482">Metalloprotease</keyword>
<accession>A0AAY4DSZ5</accession>
<dbReference type="SUPFAM" id="SSF53187">
    <property type="entry name" value="Zn-dependent exopeptidases"/>
    <property type="match status" value="1"/>
</dbReference>
<dbReference type="Proteomes" id="UP000694580">
    <property type="component" value="Chromosome 3"/>
</dbReference>
<dbReference type="CDD" id="cd03875">
    <property type="entry name" value="M28_Fxna_like"/>
    <property type="match status" value="1"/>
</dbReference>
<dbReference type="Gene3D" id="3.40.630.10">
    <property type="entry name" value="Zn peptidases"/>
    <property type="match status" value="1"/>
</dbReference>